<evidence type="ECO:0000256" key="3">
    <source>
        <dbReference type="ARBA" id="ARBA00022692"/>
    </source>
</evidence>
<dbReference type="PANTHER" id="PTHR10117">
    <property type="entry name" value="TRANSIENT RECEPTOR POTENTIAL CHANNEL"/>
    <property type="match status" value="1"/>
</dbReference>
<dbReference type="SMART" id="SM00248">
    <property type="entry name" value="ANK"/>
    <property type="match status" value="5"/>
</dbReference>
<comment type="caution">
    <text evidence="10">The sequence shown here is derived from an EMBL/GenBank/DDBJ whole genome shotgun (WGS) entry which is preliminary data.</text>
</comment>
<evidence type="ECO:0000256" key="5">
    <source>
        <dbReference type="ARBA" id="ARBA00022989"/>
    </source>
</evidence>
<dbReference type="PROSITE" id="PS50088">
    <property type="entry name" value="ANK_REPEAT"/>
    <property type="match status" value="2"/>
</dbReference>
<sequence length="2411" mass="275308">MSYLAAPINKTELQDLHGSHVDGQGENSTQTATTGVFLDQNEAEFFDAVKSGDIDLVKSKLDDTNNPVNINATNCNGETALQIAAENRNFDLMKELLTKEADLKNALLQCVIENDLECVKVLVKNKTVPVEISDIEMPRGSYNITPTSLAAQLGHHDIVDFLIQNKCVIKEPHGCECTLPCKEKCDDKSDMLRSQIAINRFRGLSSPVYMCLRYLNTEGSNVDPLTQAFDLNTKLEKRASDEPELKKEYLKISERCKKFATDLYNGCQSMDEITALLDIASEKQSNSSCESCASEKQSNSSCLPCASEKQSNSSCLPCGKKVVKKLRKAIKSDHKEFVAHPHTQQLLNVVVYSDVPKKIHRRSFFSNILLFILYTIIFPLLVLLYLASRDNWVSEMMKTPYFKFISHLSQFIVFLILIAASALRDSHTPSGLEYLIIITVVGMIVQEVKEMFNHTPRISYFFKWWNIVTTIMLTLFVLATLSWIVGFAITGGWSVVNYSLSQFAESKDGYQLLLLGNSFFSLAIVVSIFHLVDMCQVNSVLGPLQLSLYRMLQDVLKFLLFFAAIFVAFVMGVRNLYSYYNSIQAEIAEHSNKNNSMMAETNHPFSTFSQSVQSMFWALFDKIDLEEFDTKDRTFEITQETGKVLFAFYSICAIMVALNMLIAMMSHSYEYISQDDDIQWKYSRTQLWLEFVEKGSVLPAPYNLLPNPWEIYDFFKTLKPMRDLDEPSRTDERKRWKEEMEAKGLVLEKNDHQSSDIQILAFGSIIKWIAKTSPNTLDTRPIDKLVNAREFFTLLNDVQTLINIKYNEKFFVNVAKRGDIDLVKSKLDDTNNPIAAENRNFDLMKALLAKEADLKNALLQCIVENDLECVEVLLENKTVPDNEISKDSYITPTSLAAQLGHYEIVQFLIQKKFRIQKPDPCECAGKEECESESDMLRSQIAINRFRGLSSPVYMCLRDTGSCIMFAHFLCCKDITGASTVTRYRRDDLDVITDTSLFLAFDLNMELEKRASDEPELKKEYLKISERCKKFATDLYNGCQSMDEITALLDIASEKQSNSSCEPCASEKHEKQSNSSCEPCGKKVVKKLRKAIKSDHKEFVAHPHTQQLLNVVVYSGVPKKIHRRSFFSNILLFILYTIIFPLLVLLYLVSRDNWVSKMMKTPYFKFISHLSQFIIFLILIAASALRDSHTPSGLEYLIIITVVGMIVQEVKEMFNHTPRISYFFKWWNIVTTIMLTLFVLATLSCIVGFAITGGWSVVNYSLTRFAESKDGYQLLLLGNSFFSLAIVVSIFHLVDMCQVNSVLGPLQLSLYRMLQDVLKFLLFFAAIFVAFVMGVRNLYSYYNSIQAEIAEHSNKNNSMMAETNHPFSTKNSNIHLKFSQSTQSMFWALFDKIDLEEFDTKDGTFKITQETGKVLFAFYSICAIMVALNMLIAMMSHSYEYISQDDDIQWKFSRTQLWLEFVEKGSVLPAPYNLIPNPREIYDFYKKLKQKRDSSQTDGRKSHEEKGLVPGQRKTIINRLKSIRSDIQIIYLYAVCMNLRYFADTCKSPNSEVEGRLIKISMETATNGVFLDQNDADLFAAVKNGDTNLVRSKLNDVNSPVNINAINSDGETALQIATTIGNSDIIYELLKNGANLYTALSQCVLENNLECKDLRKEKTYAADVRRSKIAINRFKGLSSPVYMCVRYLVSDEDPLTQAFNLNTKVRKRANDEPALKKEYLKLSERCKTFATDLYNGCRDNTEITALLGIDEKQLNPDCHQKLHKEIKAYVVGKLRDAIDSTHIEFVAHPHNQQLLNVAVYSGVSKDIYGMRLVFKIPLFLLYTVIFPLLALLYIVNKENRVSKMMKNPYFKFISHISQFVVFLCLIAASALRDTHAPTILEYLIFITVVGMILQEGIEMFHHEPPISYFFKWWNIITAIMLTLFVLAALSWIVGFAVTGGWSVVDYSPVQFDKNKDGYQLLLLGNSFFSLAIVASIFYLFDLCQVNPVLGPLQLSLFRMLQDVLKFLLFFCAIFVAFVMGVRNLYSYYHSIQAEIAEHSNKTENMMAETNHPFSTFSQSTQSMFWALFDKTDLEEFETKDGTFEITQETAKILFGVYSICAIVVALNMLIAMMGHSYDDISQDDDIQWKFSRTQLWLEFIERRSTLPAPYNILAIPRFCYEKLTENSVTNGTDEENGQAPADEQKVERRIVIKRLTQGLSAATQHACSQRRTIIKRLLRSTECPEFNVFNTDFTPEITRWACFSIAHKWGGKQSLHFGGHGLGHMMYFSFSSKATILFEEWDIDSTKGMVWSCFVVFLLAIIYEGFKVFREVLREKYGSPKSYNPSSNGHGPAGKSPYDTTVFSYRNRFCNWHHFVQSFLHIIQVALSYFLMLIAMTFNGWLFIAVCVGAGCGYFLFSWRVAKSYDVNEHCH</sequence>
<dbReference type="GO" id="GO:0070679">
    <property type="term" value="F:inositol 1,4,5 trisphosphate binding"/>
    <property type="evidence" value="ECO:0007669"/>
    <property type="project" value="TreeGrafter"/>
</dbReference>
<organism evidence="10 11">
    <name type="scientific">Paramuricea clavata</name>
    <name type="common">Red gorgonian</name>
    <name type="synonym">Violescent sea-whip</name>
    <dbReference type="NCBI Taxonomy" id="317549"/>
    <lineage>
        <taxon>Eukaryota</taxon>
        <taxon>Metazoa</taxon>
        <taxon>Cnidaria</taxon>
        <taxon>Anthozoa</taxon>
        <taxon>Octocorallia</taxon>
        <taxon>Malacalcyonacea</taxon>
        <taxon>Plexauridae</taxon>
        <taxon>Paramuricea</taxon>
    </lineage>
</organism>
<dbReference type="PRINTS" id="PR01097">
    <property type="entry name" value="TRNSRECEPTRP"/>
</dbReference>
<dbReference type="InterPro" id="IPR002153">
    <property type="entry name" value="TRPC_channel"/>
</dbReference>
<keyword evidence="8" id="KW-0472">Membrane</keyword>
<keyword evidence="3" id="KW-0812">Transmembrane</keyword>
<protein>
    <submittedName>
        <fullName evidence="10">Short transient receptor potential channel 5-like</fullName>
    </submittedName>
</protein>
<evidence type="ECO:0000313" key="10">
    <source>
        <dbReference type="EMBL" id="CAB3982137.1"/>
    </source>
</evidence>
<evidence type="ECO:0000256" key="4">
    <source>
        <dbReference type="ARBA" id="ARBA00022737"/>
    </source>
</evidence>
<dbReference type="GO" id="GO:0015279">
    <property type="term" value="F:store-operated calcium channel activity"/>
    <property type="evidence" value="ECO:0007669"/>
    <property type="project" value="TreeGrafter"/>
</dbReference>
<keyword evidence="10" id="KW-0675">Receptor</keyword>
<dbReference type="GO" id="GO:0005886">
    <property type="term" value="C:plasma membrane"/>
    <property type="evidence" value="ECO:0007669"/>
    <property type="project" value="TreeGrafter"/>
</dbReference>
<evidence type="ECO:0000256" key="7">
    <source>
        <dbReference type="ARBA" id="ARBA00023065"/>
    </source>
</evidence>
<dbReference type="GO" id="GO:0051480">
    <property type="term" value="P:regulation of cytosolic calcium ion concentration"/>
    <property type="evidence" value="ECO:0007669"/>
    <property type="project" value="TreeGrafter"/>
</dbReference>
<dbReference type="Gene3D" id="1.25.40.20">
    <property type="entry name" value="Ankyrin repeat-containing domain"/>
    <property type="match status" value="3"/>
</dbReference>
<evidence type="ECO:0000256" key="6">
    <source>
        <dbReference type="ARBA" id="ARBA00023043"/>
    </source>
</evidence>
<dbReference type="OrthoDB" id="2373987at2759"/>
<evidence type="ECO:0000256" key="1">
    <source>
        <dbReference type="ARBA" id="ARBA00004141"/>
    </source>
</evidence>
<name>A0A6S7FVW5_PARCT</name>
<dbReference type="PROSITE" id="PS50297">
    <property type="entry name" value="ANK_REP_REGION"/>
    <property type="match status" value="2"/>
</dbReference>
<dbReference type="InterPro" id="IPR007274">
    <property type="entry name" value="Cop_transporter"/>
</dbReference>
<dbReference type="GO" id="GO:0005375">
    <property type="term" value="F:copper ion transmembrane transporter activity"/>
    <property type="evidence" value="ECO:0007669"/>
    <property type="project" value="InterPro"/>
</dbReference>
<keyword evidence="2" id="KW-0813">Transport</keyword>
<dbReference type="GO" id="GO:0034703">
    <property type="term" value="C:cation channel complex"/>
    <property type="evidence" value="ECO:0007669"/>
    <property type="project" value="TreeGrafter"/>
</dbReference>
<evidence type="ECO:0000256" key="9">
    <source>
        <dbReference type="ARBA" id="ARBA00023303"/>
    </source>
</evidence>
<keyword evidence="6" id="KW-0040">ANK repeat</keyword>
<dbReference type="Pfam" id="PF04145">
    <property type="entry name" value="Ctr"/>
    <property type="match status" value="1"/>
</dbReference>
<dbReference type="Proteomes" id="UP001152795">
    <property type="component" value="Unassembled WGS sequence"/>
</dbReference>
<reference evidence="10" key="1">
    <citation type="submission" date="2020-04" db="EMBL/GenBank/DDBJ databases">
        <authorList>
            <person name="Alioto T."/>
            <person name="Alioto T."/>
            <person name="Gomez Garrido J."/>
        </authorList>
    </citation>
    <scope>NUCLEOTIDE SEQUENCE</scope>
    <source>
        <strain evidence="10">A484AB</strain>
    </source>
</reference>
<dbReference type="Pfam" id="PF12796">
    <property type="entry name" value="Ank_2"/>
    <property type="match status" value="2"/>
</dbReference>
<accession>A0A6S7FVW5</accession>
<dbReference type="InterPro" id="IPR013555">
    <property type="entry name" value="TRP_dom"/>
</dbReference>
<dbReference type="EMBL" id="CACRXK020000470">
    <property type="protein sequence ID" value="CAB3982137.1"/>
    <property type="molecule type" value="Genomic_DNA"/>
</dbReference>
<keyword evidence="5" id="KW-1133">Transmembrane helix</keyword>
<dbReference type="SMART" id="SM01420">
    <property type="entry name" value="TRP_2"/>
    <property type="match status" value="3"/>
</dbReference>
<dbReference type="InterPro" id="IPR005821">
    <property type="entry name" value="Ion_trans_dom"/>
</dbReference>
<evidence type="ECO:0000256" key="2">
    <source>
        <dbReference type="ARBA" id="ARBA00022448"/>
    </source>
</evidence>
<comment type="subcellular location">
    <subcellularLocation>
        <location evidence="1">Membrane</location>
        <topology evidence="1">Multi-pass membrane protein</topology>
    </subcellularLocation>
</comment>
<keyword evidence="4" id="KW-0677">Repeat</keyword>
<keyword evidence="7" id="KW-0406">Ion transport</keyword>
<proteinExistence type="predicted"/>
<dbReference type="PANTHER" id="PTHR10117:SF54">
    <property type="entry name" value="TRANSIENT RECEPTOR POTENTIAL-GAMMA PROTEIN"/>
    <property type="match status" value="1"/>
</dbReference>
<dbReference type="Pfam" id="PF00520">
    <property type="entry name" value="Ion_trans"/>
    <property type="match status" value="3"/>
</dbReference>
<evidence type="ECO:0000256" key="8">
    <source>
        <dbReference type="ARBA" id="ARBA00023136"/>
    </source>
</evidence>
<dbReference type="InterPro" id="IPR002110">
    <property type="entry name" value="Ankyrin_rpt"/>
</dbReference>
<keyword evidence="11" id="KW-1185">Reference proteome</keyword>
<dbReference type="InterPro" id="IPR036770">
    <property type="entry name" value="Ankyrin_rpt-contain_sf"/>
</dbReference>
<gene>
    <name evidence="10" type="ORF">PACLA_8A064418</name>
</gene>
<evidence type="ECO:0000313" key="11">
    <source>
        <dbReference type="Proteomes" id="UP001152795"/>
    </source>
</evidence>
<keyword evidence="9" id="KW-0407">Ion channel</keyword>
<dbReference type="SUPFAM" id="SSF48403">
    <property type="entry name" value="Ankyrin repeat"/>
    <property type="match status" value="3"/>
</dbReference>
<dbReference type="Pfam" id="PF08344">
    <property type="entry name" value="TRP_2"/>
    <property type="match status" value="2"/>
</dbReference>